<feature type="chain" id="PRO_5004807623" evidence="1">
    <location>
        <begin position="22"/>
        <end position="94"/>
    </location>
</feature>
<evidence type="ECO:0000313" key="3">
    <source>
        <dbReference type="Proteomes" id="UP000017836"/>
    </source>
</evidence>
<dbReference type="EMBL" id="KI394767">
    <property type="protein sequence ID" value="ERN01184.1"/>
    <property type="molecule type" value="Genomic_DNA"/>
</dbReference>
<name>W1P0P8_AMBTC</name>
<evidence type="ECO:0000256" key="1">
    <source>
        <dbReference type="SAM" id="SignalP"/>
    </source>
</evidence>
<protein>
    <submittedName>
        <fullName evidence="2">Uncharacterized protein</fullName>
    </submittedName>
</protein>
<sequence length="94" mass="10542">MFLLLFFFVAIKHLKKEKVKCASGEVGHGLDIAMIPTLAARHANPWRGPSLELVTLMDLAWPAFATPTVKKMSFTVKEIIYPRKGLHGVMEFAM</sequence>
<keyword evidence="1" id="KW-0732">Signal</keyword>
<dbReference type="Proteomes" id="UP000017836">
    <property type="component" value="Unassembled WGS sequence"/>
</dbReference>
<dbReference type="AlphaFoldDB" id="W1P0P8"/>
<evidence type="ECO:0000313" key="2">
    <source>
        <dbReference type="EMBL" id="ERN01184.1"/>
    </source>
</evidence>
<accession>W1P0P8</accession>
<feature type="signal peptide" evidence="1">
    <location>
        <begin position="1"/>
        <end position="21"/>
    </location>
</feature>
<organism evidence="2 3">
    <name type="scientific">Amborella trichopoda</name>
    <dbReference type="NCBI Taxonomy" id="13333"/>
    <lineage>
        <taxon>Eukaryota</taxon>
        <taxon>Viridiplantae</taxon>
        <taxon>Streptophyta</taxon>
        <taxon>Embryophyta</taxon>
        <taxon>Tracheophyta</taxon>
        <taxon>Spermatophyta</taxon>
        <taxon>Magnoliopsida</taxon>
        <taxon>Amborellales</taxon>
        <taxon>Amborellaceae</taxon>
        <taxon>Amborella</taxon>
    </lineage>
</organism>
<keyword evidence="3" id="KW-1185">Reference proteome</keyword>
<proteinExistence type="predicted"/>
<reference evidence="3" key="1">
    <citation type="journal article" date="2013" name="Science">
        <title>The Amborella genome and the evolution of flowering plants.</title>
        <authorList>
            <consortium name="Amborella Genome Project"/>
        </authorList>
    </citation>
    <scope>NUCLEOTIDE SEQUENCE [LARGE SCALE GENOMIC DNA]</scope>
</reference>
<gene>
    <name evidence="2" type="ORF">AMTR_s00002p00229520</name>
</gene>
<dbReference type="Gramene" id="ERN01184">
    <property type="protein sequence ID" value="ERN01184"/>
    <property type="gene ID" value="AMTR_s00002p00229520"/>
</dbReference>
<dbReference type="HOGENOM" id="CLU_2389112_0_0_1"/>